<evidence type="ECO:0000313" key="1">
    <source>
        <dbReference type="EMBL" id="AUB38757.1"/>
    </source>
</evidence>
<organism evidence="1 2">
    <name type="scientific">Nostoc flagelliforme CCNUN1</name>
    <dbReference type="NCBI Taxonomy" id="2038116"/>
    <lineage>
        <taxon>Bacteria</taxon>
        <taxon>Bacillati</taxon>
        <taxon>Cyanobacteriota</taxon>
        <taxon>Cyanophyceae</taxon>
        <taxon>Nostocales</taxon>
        <taxon>Nostocaceae</taxon>
        <taxon>Nostoc</taxon>
    </lineage>
</organism>
<dbReference type="EMBL" id="CP024785">
    <property type="protein sequence ID" value="AUB38757.1"/>
    <property type="molecule type" value="Genomic_DNA"/>
</dbReference>
<reference evidence="1 2" key="1">
    <citation type="submission" date="2017-11" db="EMBL/GenBank/DDBJ databases">
        <title>Complete genome of a free-living desiccation-tolerant cyanobacterium and its photosynthetic adaptation to extreme terrestrial habitat.</title>
        <authorList>
            <person name="Shang J."/>
        </authorList>
    </citation>
    <scope>NUCLEOTIDE SEQUENCE [LARGE SCALE GENOMIC DNA]</scope>
    <source>
        <strain evidence="1 2">CCNUN1</strain>
    </source>
</reference>
<protein>
    <submittedName>
        <fullName evidence="1">Uncharacterized protein</fullName>
    </submittedName>
</protein>
<evidence type="ECO:0000313" key="2">
    <source>
        <dbReference type="Proteomes" id="UP000232003"/>
    </source>
</evidence>
<accession>A0A2K8STL2</accession>
<sequence>MLVCVILLFNKISDGWKQASTINLNLCFRIFFLKQLGN</sequence>
<keyword evidence="2" id="KW-1185">Reference proteome</keyword>
<gene>
    <name evidence="1" type="ORF">COO91_04732</name>
</gene>
<dbReference type="Proteomes" id="UP000232003">
    <property type="component" value="Chromosome"/>
</dbReference>
<dbReference type="AlphaFoldDB" id="A0A2K8STL2"/>
<name>A0A2K8STL2_9NOSO</name>
<dbReference type="KEGG" id="nfl:COO91_04732"/>
<proteinExistence type="predicted"/>